<dbReference type="PROSITE" id="PS51257">
    <property type="entry name" value="PROKAR_LIPOPROTEIN"/>
    <property type="match status" value="1"/>
</dbReference>
<dbReference type="Pfam" id="PF13517">
    <property type="entry name" value="FG-GAP_3"/>
    <property type="match status" value="1"/>
</dbReference>
<keyword evidence="3" id="KW-1185">Reference proteome</keyword>
<accession>A0ABW0VZS8</accession>
<dbReference type="SUPFAM" id="SSF69318">
    <property type="entry name" value="Integrin alpha N-terminal domain"/>
    <property type="match status" value="1"/>
</dbReference>
<dbReference type="RefSeq" id="WP_379190042.1">
    <property type="nucleotide sequence ID" value="NZ_JBHSOW010000076.1"/>
</dbReference>
<keyword evidence="1" id="KW-0732">Signal</keyword>
<dbReference type="Gene3D" id="2.130.10.130">
    <property type="entry name" value="Integrin alpha, N-terminal"/>
    <property type="match status" value="1"/>
</dbReference>
<comment type="caution">
    <text evidence="2">The sequence shown here is derived from an EMBL/GenBank/DDBJ whole genome shotgun (WGS) entry which is preliminary data.</text>
</comment>
<dbReference type="PANTHER" id="PTHR46580">
    <property type="entry name" value="SENSOR KINASE-RELATED"/>
    <property type="match status" value="1"/>
</dbReference>
<name>A0ABW0VZS8_9BACL</name>
<dbReference type="Proteomes" id="UP001596047">
    <property type="component" value="Unassembled WGS sequence"/>
</dbReference>
<dbReference type="PANTHER" id="PTHR46580:SF4">
    <property type="entry name" value="ATP_GTP-BINDING PROTEIN"/>
    <property type="match status" value="1"/>
</dbReference>
<reference evidence="3" key="1">
    <citation type="journal article" date="2019" name="Int. J. Syst. Evol. Microbiol.">
        <title>The Global Catalogue of Microorganisms (GCM) 10K type strain sequencing project: providing services to taxonomists for standard genome sequencing and annotation.</title>
        <authorList>
            <consortium name="The Broad Institute Genomics Platform"/>
            <consortium name="The Broad Institute Genome Sequencing Center for Infectious Disease"/>
            <person name="Wu L."/>
            <person name="Ma J."/>
        </authorList>
    </citation>
    <scope>NUCLEOTIDE SEQUENCE [LARGE SCALE GENOMIC DNA]</scope>
    <source>
        <strain evidence="3">CGMCC 1.3240</strain>
    </source>
</reference>
<dbReference type="InterPro" id="IPR028994">
    <property type="entry name" value="Integrin_alpha_N"/>
</dbReference>
<dbReference type="EMBL" id="JBHSOW010000076">
    <property type="protein sequence ID" value="MFC5651418.1"/>
    <property type="molecule type" value="Genomic_DNA"/>
</dbReference>
<evidence type="ECO:0000313" key="3">
    <source>
        <dbReference type="Proteomes" id="UP001596047"/>
    </source>
</evidence>
<sequence length="460" mass="51027">MMRLHWARQLGIMSLCILGLLGMTGCQYTATPADLLLNPQSTPENAVLASAVRDALPSRAKLSLPVQEKSNSAVMKADINGDGELEALVTFINNNSAQQVMVLQSNKKGGWKYWFTFEESSNYGIDVLRIADLDHDGKPEVLIGWNQYGEPEHLLNIYHVPPAYKGDVPLKPLKELSYDTMSQGDVDGDGKSELVLIRLNSEKMTASIHVFRFLGGAVLAAASTSMDGSVNGYYNISIGKIAPKRFGIITDAIVGAHSSNTTMLLWDKGKLLKIYPSSQRGAQDEDSTMDALIAGDGNGDGILDIHVLREAPGQDEGVPYSDLVWIEQYKQWDGAGRFDVVGERYADYEQNFALRIPAGWQDYTVRHPKEGSKSDIAVDYYDSKSGKRIEVMVIRIVPLNDWDAIEHQLQENASEFMLLERAAGMVYYAVWDKLDDTQQVNPLPPSETTLKNMFMLLPEQ</sequence>
<evidence type="ECO:0000256" key="1">
    <source>
        <dbReference type="ARBA" id="ARBA00022729"/>
    </source>
</evidence>
<dbReference type="InterPro" id="IPR013517">
    <property type="entry name" value="FG-GAP"/>
</dbReference>
<organism evidence="2 3">
    <name type="scientific">Paenibacillus solisilvae</name>
    <dbReference type="NCBI Taxonomy" id="2486751"/>
    <lineage>
        <taxon>Bacteria</taxon>
        <taxon>Bacillati</taxon>
        <taxon>Bacillota</taxon>
        <taxon>Bacilli</taxon>
        <taxon>Bacillales</taxon>
        <taxon>Paenibacillaceae</taxon>
        <taxon>Paenibacillus</taxon>
    </lineage>
</organism>
<gene>
    <name evidence="2" type="ORF">ACFPYJ_20345</name>
</gene>
<protein>
    <submittedName>
        <fullName evidence="2">FG-GAP repeat domain-containing protein</fullName>
    </submittedName>
</protein>
<proteinExistence type="predicted"/>
<evidence type="ECO:0000313" key="2">
    <source>
        <dbReference type="EMBL" id="MFC5651418.1"/>
    </source>
</evidence>